<organism evidence="2 3">
    <name type="scientific">Streptomyces spororaveus</name>
    <dbReference type="NCBI Taxonomy" id="284039"/>
    <lineage>
        <taxon>Bacteria</taxon>
        <taxon>Bacillati</taxon>
        <taxon>Actinomycetota</taxon>
        <taxon>Actinomycetes</taxon>
        <taxon>Kitasatosporales</taxon>
        <taxon>Streptomycetaceae</taxon>
        <taxon>Streptomyces</taxon>
    </lineage>
</organism>
<proteinExistence type="predicted"/>
<accession>A0ABQ3T730</accession>
<sequence length="362" mass="37896">MARIRTIKPEMFWSEDLAACDITAMVTFQGLLTQADDSGRFLAHPAIIAGFVWPLRIEHTPAHVARDLDQLAAVGIICRYTGCDDKDYLHVVKWEKHQKIDRPSASRMPRCPVHQAQRMCSECGSAACPASPSPAPAKASAPTTAAGLGGCASQDSTSTRRVLDQPVSPDSAPAAKPDPAPVGFGTAPRSASKVLQEPLSDLPGETAGQKAFDEGSTQMREGSLSGSRILDPGSVPTGRQAPASGGVSEKVSAKDLVAEYVKGCRQKPPSDTRGLLGRKIKMLLDEDFAPSDIRAAMDLLRDKGLHPSVLPSLVNQVVNASPQHAGGPPSSASGAGPWASAGSAYTPYFNPAPAPTTFGGSL</sequence>
<feature type="compositionally biased region" description="Low complexity" evidence="1">
    <location>
        <begin position="125"/>
        <end position="146"/>
    </location>
</feature>
<dbReference type="Proteomes" id="UP000608522">
    <property type="component" value="Unassembled WGS sequence"/>
</dbReference>
<name>A0ABQ3T730_9ACTN</name>
<evidence type="ECO:0000313" key="3">
    <source>
        <dbReference type="Proteomes" id="UP000608522"/>
    </source>
</evidence>
<comment type="caution">
    <text evidence="2">The sequence shown here is derived from an EMBL/GenBank/DDBJ whole genome shotgun (WGS) entry which is preliminary data.</text>
</comment>
<evidence type="ECO:0000256" key="1">
    <source>
        <dbReference type="SAM" id="MobiDB-lite"/>
    </source>
</evidence>
<protein>
    <submittedName>
        <fullName evidence="2">Uncharacterized protein</fullName>
    </submittedName>
</protein>
<feature type="compositionally biased region" description="Polar residues" evidence="1">
    <location>
        <begin position="215"/>
        <end position="226"/>
    </location>
</feature>
<keyword evidence="3" id="KW-1185">Reference proteome</keyword>
<evidence type="ECO:0000313" key="2">
    <source>
        <dbReference type="EMBL" id="GHI76191.1"/>
    </source>
</evidence>
<feature type="compositionally biased region" description="Low complexity" evidence="1">
    <location>
        <begin position="166"/>
        <end position="177"/>
    </location>
</feature>
<reference evidence="3" key="1">
    <citation type="submission" date="2023-07" db="EMBL/GenBank/DDBJ databases">
        <title>Whole genome shotgun sequence of Streptomyces spororaveus NBRC 15456.</title>
        <authorList>
            <person name="Komaki H."/>
            <person name="Tamura T."/>
        </authorList>
    </citation>
    <scope>NUCLEOTIDE SEQUENCE [LARGE SCALE GENOMIC DNA]</scope>
    <source>
        <strain evidence="3">NBRC 15456</strain>
    </source>
</reference>
<dbReference type="RefSeq" id="WP_202198430.1">
    <property type="nucleotide sequence ID" value="NZ_BAAATO010000031.1"/>
</dbReference>
<feature type="region of interest" description="Disordered" evidence="1">
    <location>
        <begin position="125"/>
        <end position="248"/>
    </location>
</feature>
<dbReference type="EMBL" id="BNED01000005">
    <property type="protein sequence ID" value="GHI76191.1"/>
    <property type="molecule type" value="Genomic_DNA"/>
</dbReference>
<gene>
    <name evidence="2" type="ORF">Sspor_17520</name>
</gene>